<reference evidence="1" key="1">
    <citation type="submission" date="2014-05" db="EMBL/GenBank/DDBJ databases">
        <authorList>
            <person name="Chronopoulou M."/>
        </authorList>
    </citation>
    <scope>NUCLEOTIDE SEQUENCE</scope>
    <source>
        <tissue evidence="1">Whole organism</tissue>
    </source>
</reference>
<organism evidence="1">
    <name type="scientific">Lepeophtheirus salmonis</name>
    <name type="common">Salmon louse</name>
    <name type="synonym">Caligus salmonis</name>
    <dbReference type="NCBI Taxonomy" id="72036"/>
    <lineage>
        <taxon>Eukaryota</taxon>
        <taxon>Metazoa</taxon>
        <taxon>Ecdysozoa</taxon>
        <taxon>Arthropoda</taxon>
        <taxon>Crustacea</taxon>
        <taxon>Multicrustacea</taxon>
        <taxon>Hexanauplia</taxon>
        <taxon>Copepoda</taxon>
        <taxon>Siphonostomatoida</taxon>
        <taxon>Caligidae</taxon>
        <taxon>Lepeophtheirus</taxon>
    </lineage>
</organism>
<dbReference type="EMBL" id="HACA01028586">
    <property type="protein sequence ID" value="CDW45947.1"/>
    <property type="molecule type" value="Transcribed_RNA"/>
</dbReference>
<protein>
    <submittedName>
        <fullName evidence="1">Uncharacterized protein</fullName>
    </submittedName>
</protein>
<sequence length="79" mass="8917">MCLLVSVSNPQKEQLLFVASETDLFRNNEELNIRPGTIFWSSPGMDSSYLFLANIHKLSPNIRQVFLFASKISSANVKI</sequence>
<evidence type="ECO:0000313" key="1">
    <source>
        <dbReference type="EMBL" id="CDW45947.1"/>
    </source>
</evidence>
<dbReference type="AlphaFoldDB" id="A0A0K2V726"/>
<accession>A0A0K2V726</accession>
<proteinExistence type="predicted"/>
<name>A0A0K2V726_LEPSM</name>